<sequence>MSDERDGNKTQAVCSPPLKSRQAREEITDDAGGRPLRDRPHITRRNLDIIEFLPDATFVIDREGKVIAWNRAIEEMTGVRKKDILGRGDFAYAVPFYGERRPIVIDLVMGADSKFERKYQYVKKQGETYFAEAYAPNAYRGKGAYLWGKASPLYDGKGNWVGAIQSIRDITDKRLADQALARSERQFRMLVETMNEGLCVRDANDRVLYANDKMCRLLGYVREELVGMQVSALFDSANLLILQREMEKRRNREGSLYEIQMKSRDGRNIPVLVSGRPMFGEQGDYRGTISTMTDITTIKEAETKLRESEQKYRMIFENSPLGIFHFDADCVITTANENIFRIWGTTAEKLVGFNLNTSLKNKKMKAAVIACMSGKSAHYEGSYLSVTGGKISNLKANYGPILSADGKVIGGIGIIEDISERKQTEAALQESERQLHLLSSQLLAAQEQERKRIARELHDGIGSSLSTIKFSLEATLRRMRQGSQSYESLQNVIVLTQHAIDESRRIMTDLRPPILDDFGILTTMDWFCAQFRKAYTHLRVDKEIEVVEEDIPEALKIVIFRVLQEALHNTAKYSQASRVKIGLRKTPGTLELKIGDNGIGFDRTSASRRSDSSSGLGLPSMKERTELSGGTFSVESTEGAGTTLCATWPL</sequence>
<evidence type="ECO:0000256" key="14">
    <source>
        <dbReference type="ARBA" id="ARBA00023004"/>
    </source>
</evidence>
<evidence type="ECO:0000256" key="16">
    <source>
        <dbReference type="ARBA" id="ARBA00023014"/>
    </source>
</evidence>
<evidence type="ECO:0000313" key="25">
    <source>
        <dbReference type="Proteomes" id="UP000001784"/>
    </source>
</evidence>
<dbReference type="InterPro" id="IPR013656">
    <property type="entry name" value="PAS_4"/>
</dbReference>
<dbReference type="KEGG" id="sfu:Sfum_3668"/>
<dbReference type="eggNOG" id="COG4585">
    <property type="taxonomic scope" value="Bacteria"/>
</dbReference>
<keyword evidence="25" id="KW-1185">Reference proteome</keyword>
<dbReference type="SUPFAM" id="SSF55874">
    <property type="entry name" value="ATPase domain of HSP90 chaperone/DNA topoisomerase II/histidine kinase"/>
    <property type="match status" value="1"/>
</dbReference>
<evidence type="ECO:0000256" key="6">
    <source>
        <dbReference type="ARBA" id="ARBA00022485"/>
    </source>
</evidence>
<dbReference type="GO" id="GO:0000155">
    <property type="term" value="F:phosphorelay sensor kinase activity"/>
    <property type="evidence" value="ECO:0007669"/>
    <property type="project" value="InterPro"/>
</dbReference>
<dbReference type="CDD" id="cd00130">
    <property type="entry name" value="PAS"/>
    <property type="match status" value="2"/>
</dbReference>
<feature type="domain" description="PAC" evidence="23">
    <location>
        <begin position="115"/>
        <end position="182"/>
    </location>
</feature>
<keyword evidence="14" id="KW-0408">Iron</keyword>
<dbReference type="RefSeq" id="WP_011700463.1">
    <property type="nucleotide sequence ID" value="NC_008554.1"/>
</dbReference>
<evidence type="ECO:0000256" key="13">
    <source>
        <dbReference type="ARBA" id="ARBA00022840"/>
    </source>
</evidence>
<dbReference type="PROSITE" id="PS50109">
    <property type="entry name" value="HIS_KIN"/>
    <property type="match status" value="1"/>
</dbReference>
<evidence type="ECO:0000256" key="12">
    <source>
        <dbReference type="ARBA" id="ARBA00022777"/>
    </source>
</evidence>
<dbReference type="InterPro" id="IPR005467">
    <property type="entry name" value="His_kinase_dom"/>
</dbReference>
<dbReference type="InterPro" id="IPR000700">
    <property type="entry name" value="PAS-assoc_C"/>
</dbReference>
<dbReference type="AlphaFoldDB" id="A0LPI6"/>
<comment type="cofactor">
    <cofactor evidence="2">
        <name>[4Fe-4S] cluster</name>
        <dbReference type="ChEBI" id="CHEBI:49883"/>
    </cofactor>
</comment>
<feature type="domain" description="PAC" evidence="23">
    <location>
        <begin position="255"/>
        <end position="307"/>
    </location>
</feature>
<organism evidence="24 25">
    <name type="scientific">Syntrophobacter fumaroxidans (strain DSM 10017 / MPOB)</name>
    <dbReference type="NCBI Taxonomy" id="335543"/>
    <lineage>
        <taxon>Bacteria</taxon>
        <taxon>Pseudomonadati</taxon>
        <taxon>Thermodesulfobacteriota</taxon>
        <taxon>Syntrophobacteria</taxon>
        <taxon>Syntrophobacterales</taxon>
        <taxon>Syntrophobacteraceae</taxon>
        <taxon>Syntrophobacter</taxon>
    </lineage>
</organism>
<accession>A0LPI6</accession>
<evidence type="ECO:0000259" key="21">
    <source>
        <dbReference type="PROSITE" id="PS50109"/>
    </source>
</evidence>
<dbReference type="SMART" id="SM00086">
    <property type="entry name" value="PAC"/>
    <property type="match status" value="2"/>
</dbReference>
<feature type="coiled-coil region" evidence="19">
    <location>
        <begin position="421"/>
        <end position="448"/>
    </location>
</feature>
<evidence type="ECO:0000256" key="20">
    <source>
        <dbReference type="SAM" id="MobiDB-lite"/>
    </source>
</evidence>
<dbReference type="InterPro" id="IPR036890">
    <property type="entry name" value="HATPase_C_sf"/>
</dbReference>
<dbReference type="InterPro" id="IPR035965">
    <property type="entry name" value="PAS-like_dom_sf"/>
</dbReference>
<dbReference type="STRING" id="335543.Sfum_3668"/>
<keyword evidence="11" id="KW-0547">Nucleotide-binding</keyword>
<evidence type="ECO:0000256" key="15">
    <source>
        <dbReference type="ARBA" id="ARBA00023012"/>
    </source>
</evidence>
<keyword evidence="6" id="KW-0004">4Fe-4S</keyword>
<feature type="region of interest" description="Disordered" evidence="20">
    <location>
        <begin position="603"/>
        <end position="635"/>
    </location>
</feature>
<gene>
    <name evidence="24" type="ordered locus">Sfum_3668</name>
</gene>
<evidence type="ECO:0000256" key="19">
    <source>
        <dbReference type="SAM" id="Coils"/>
    </source>
</evidence>
<dbReference type="PRINTS" id="PR00344">
    <property type="entry name" value="BCTRLSENSOR"/>
</dbReference>
<feature type="domain" description="Histidine kinase" evidence="21">
    <location>
        <begin position="559"/>
        <end position="650"/>
    </location>
</feature>
<dbReference type="GO" id="GO:0005524">
    <property type="term" value="F:ATP binding"/>
    <property type="evidence" value="ECO:0007669"/>
    <property type="project" value="UniProtKB-KW"/>
</dbReference>
<dbReference type="Gene3D" id="3.30.565.10">
    <property type="entry name" value="Histidine kinase-like ATPase, C-terminal domain"/>
    <property type="match status" value="1"/>
</dbReference>
<dbReference type="CDD" id="cd16917">
    <property type="entry name" value="HATPase_UhpB-NarQ-NarX-like"/>
    <property type="match status" value="1"/>
</dbReference>
<evidence type="ECO:0000256" key="10">
    <source>
        <dbReference type="ARBA" id="ARBA00022723"/>
    </source>
</evidence>
<name>A0LPI6_SYNFM</name>
<keyword evidence="7" id="KW-0963">Cytoplasm</keyword>
<dbReference type="EMBL" id="CP000478">
    <property type="protein sequence ID" value="ABK19338.1"/>
    <property type="molecule type" value="Genomic_DNA"/>
</dbReference>
<keyword evidence="9" id="KW-0808">Transferase</keyword>
<dbReference type="InParanoid" id="A0LPI6"/>
<keyword evidence="15" id="KW-0902">Two-component regulatory system</keyword>
<dbReference type="HOGENOM" id="CLU_000445_114_71_7"/>
<comment type="function">
    <text evidence="17">Member of the two-component regulatory system NreB/NreC involved in the control of dissimilatory nitrate/nitrite reduction in response to oxygen. NreB functions as a direct oxygen sensor histidine kinase which is autophosphorylated, in the absence of oxygen, probably at the conserved histidine residue, and transfers its phosphate group probably to a conserved aspartate residue of NreC. NreB/NreC activates the expression of the nitrate (narGHJI) and nitrite (nir) reductase operons, as well as the putative nitrate transporter gene narT.</text>
</comment>
<feature type="compositionally biased region" description="Basic and acidic residues" evidence="20">
    <location>
        <begin position="22"/>
        <end position="39"/>
    </location>
</feature>
<evidence type="ECO:0000256" key="8">
    <source>
        <dbReference type="ARBA" id="ARBA00022553"/>
    </source>
</evidence>
<evidence type="ECO:0000256" key="11">
    <source>
        <dbReference type="ARBA" id="ARBA00022741"/>
    </source>
</evidence>
<dbReference type="GO" id="GO:0005737">
    <property type="term" value="C:cytoplasm"/>
    <property type="evidence" value="ECO:0007669"/>
    <property type="project" value="UniProtKB-SubCell"/>
</dbReference>
<feature type="domain" description="PAC" evidence="23">
    <location>
        <begin position="377"/>
        <end position="430"/>
    </location>
</feature>
<dbReference type="InterPro" id="IPR050482">
    <property type="entry name" value="Sensor_HK_TwoCompSys"/>
</dbReference>
<evidence type="ECO:0000256" key="7">
    <source>
        <dbReference type="ARBA" id="ARBA00022490"/>
    </source>
</evidence>
<feature type="region of interest" description="Disordered" evidence="20">
    <location>
        <begin position="1"/>
        <end position="39"/>
    </location>
</feature>
<evidence type="ECO:0000256" key="4">
    <source>
        <dbReference type="ARBA" id="ARBA00012438"/>
    </source>
</evidence>
<dbReference type="Proteomes" id="UP000001784">
    <property type="component" value="Chromosome"/>
</dbReference>
<dbReference type="PROSITE" id="PS50112">
    <property type="entry name" value="PAS"/>
    <property type="match status" value="3"/>
</dbReference>
<evidence type="ECO:0000259" key="22">
    <source>
        <dbReference type="PROSITE" id="PS50112"/>
    </source>
</evidence>
<keyword evidence="19" id="KW-0175">Coiled coil</keyword>
<comment type="catalytic activity">
    <reaction evidence="1">
        <text>ATP + protein L-histidine = ADP + protein N-phospho-L-histidine.</text>
        <dbReference type="EC" id="2.7.13.3"/>
    </reaction>
</comment>
<dbReference type="eggNOG" id="COG3829">
    <property type="taxonomic scope" value="Bacteria"/>
</dbReference>
<dbReference type="GO" id="GO:0016020">
    <property type="term" value="C:membrane"/>
    <property type="evidence" value="ECO:0007669"/>
    <property type="project" value="InterPro"/>
</dbReference>
<dbReference type="SMART" id="SM00387">
    <property type="entry name" value="HATPase_c"/>
    <property type="match status" value="1"/>
</dbReference>
<proteinExistence type="predicted"/>
<dbReference type="GO" id="GO:0046872">
    <property type="term" value="F:metal ion binding"/>
    <property type="evidence" value="ECO:0007669"/>
    <property type="project" value="UniProtKB-KW"/>
</dbReference>
<dbReference type="SMART" id="SM00091">
    <property type="entry name" value="PAS"/>
    <property type="match status" value="3"/>
</dbReference>
<dbReference type="SUPFAM" id="SSF55785">
    <property type="entry name" value="PYP-like sensor domain (PAS domain)"/>
    <property type="match status" value="3"/>
</dbReference>
<evidence type="ECO:0000259" key="23">
    <source>
        <dbReference type="PROSITE" id="PS50113"/>
    </source>
</evidence>
<keyword evidence="8" id="KW-0597">Phosphoprotein</keyword>
<evidence type="ECO:0000256" key="17">
    <source>
        <dbReference type="ARBA" id="ARBA00024827"/>
    </source>
</evidence>
<evidence type="ECO:0000256" key="1">
    <source>
        <dbReference type="ARBA" id="ARBA00000085"/>
    </source>
</evidence>
<evidence type="ECO:0000256" key="18">
    <source>
        <dbReference type="ARBA" id="ARBA00030800"/>
    </source>
</evidence>
<dbReference type="EC" id="2.7.13.3" evidence="4"/>
<dbReference type="InterPro" id="IPR000014">
    <property type="entry name" value="PAS"/>
</dbReference>
<dbReference type="InterPro" id="IPR001610">
    <property type="entry name" value="PAC"/>
</dbReference>
<dbReference type="GO" id="GO:0046983">
    <property type="term" value="F:protein dimerization activity"/>
    <property type="evidence" value="ECO:0007669"/>
    <property type="project" value="InterPro"/>
</dbReference>
<evidence type="ECO:0000256" key="2">
    <source>
        <dbReference type="ARBA" id="ARBA00001966"/>
    </source>
</evidence>
<keyword evidence="16" id="KW-0411">Iron-sulfur</keyword>
<feature type="domain" description="PAS" evidence="22">
    <location>
        <begin position="308"/>
        <end position="352"/>
    </location>
</feature>
<dbReference type="Gene3D" id="3.30.450.20">
    <property type="entry name" value="PAS domain"/>
    <property type="match status" value="3"/>
</dbReference>
<dbReference type="Pfam" id="PF13426">
    <property type="entry name" value="PAS_9"/>
    <property type="match status" value="1"/>
</dbReference>
<feature type="domain" description="PAS" evidence="22">
    <location>
        <begin position="49"/>
        <end position="87"/>
    </location>
</feature>
<feature type="domain" description="PAS" evidence="22">
    <location>
        <begin position="183"/>
        <end position="253"/>
    </location>
</feature>
<evidence type="ECO:0000256" key="5">
    <source>
        <dbReference type="ARBA" id="ARBA00017322"/>
    </source>
</evidence>
<dbReference type="Pfam" id="PF07730">
    <property type="entry name" value="HisKA_3"/>
    <property type="match status" value="1"/>
</dbReference>
<dbReference type="InterPro" id="IPR011712">
    <property type="entry name" value="Sig_transdc_His_kin_sub3_dim/P"/>
</dbReference>
<keyword evidence="13" id="KW-0067">ATP-binding</keyword>
<comment type="subcellular location">
    <subcellularLocation>
        <location evidence="3">Cytoplasm</location>
    </subcellularLocation>
</comment>
<keyword evidence="10" id="KW-0479">Metal-binding</keyword>
<evidence type="ECO:0000256" key="3">
    <source>
        <dbReference type="ARBA" id="ARBA00004496"/>
    </source>
</evidence>
<reference evidence="24 25" key="1">
    <citation type="submission" date="2006-10" db="EMBL/GenBank/DDBJ databases">
        <title>Complete sequence of Syntrophobacter fumaroxidans MPOB.</title>
        <authorList>
            <consortium name="US DOE Joint Genome Institute"/>
            <person name="Copeland A."/>
            <person name="Lucas S."/>
            <person name="Lapidus A."/>
            <person name="Barry K."/>
            <person name="Detter J.C."/>
            <person name="Glavina del Rio T."/>
            <person name="Hammon N."/>
            <person name="Israni S."/>
            <person name="Pitluck S."/>
            <person name="Goltsman E.G."/>
            <person name="Martinez M."/>
            <person name="Schmutz J."/>
            <person name="Larimer F."/>
            <person name="Land M."/>
            <person name="Hauser L."/>
            <person name="Kyrpides N."/>
            <person name="Kim E."/>
            <person name="Boone D.R."/>
            <person name="Brockman F."/>
            <person name="Culley D."/>
            <person name="Ferry J."/>
            <person name="Gunsalus R."/>
            <person name="McInerney M.J."/>
            <person name="Morrison M."/>
            <person name="Plugge C."/>
            <person name="Rohlin L."/>
            <person name="Scholten J."/>
            <person name="Sieber J."/>
            <person name="Stams A.J.M."/>
            <person name="Worm P."/>
            <person name="Henstra A.M."/>
            <person name="Richardson P."/>
        </authorList>
    </citation>
    <scope>NUCLEOTIDE SEQUENCE [LARGE SCALE GENOMIC DNA]</scope>
    <source>
        <strain evidence="25">DSM 10017 / MPOB</strain>
    </source>
</reference>
<dbReference type="GO" id="GO:0051539">
    <property type="term" value="F:4 iron, 4 sulfur cluster binding"/>
    <property type="evidence" value="ECO:0007669"/>
    <property type="project" value="UniProtKB-KW"/>
</dbReference>
<dbReference type="Pfam" id="PF02518">
    <property type="entry name" value="HATPase_c"/>
    <property type="match status" value="1"/>
</dbReference>
<protein>
    <recommendedName>
        <fullName evidence="5">Oxygen sensor histidine kinase NreB</fullName>
        <ecNumber evidence="4">2.7.13.3</ecNumber>
    </recommendedName>
    <alternativeName>
        <fullName evidence="18">Nitrogen regulation protein B</fullName>
    </alternativeName>
</protein>
<dbReference type="PROSITE" id="PS50113">
    <property type="entry name" value="PAC"/>
    <property type="match status" value="3"/>
</dbReference>
<keyword evidence="12 24" id="KW-0418">Kinase</keyword>
<dbReference type="PANTHER" id="PTHR24421">
    <property type="entry name" value="NITRATE/NITRITE SENSOR PROTEIN NARX-RELATED"/>
    <property type="match status" value="1"/>
</dbReference>
<evidence type="ECO:0000313" key="24">
    <source>
        <dbReference type="EMBL" id="ABK19338.1"/>
    </source>
</evidence>
<dbReference type="InterPro" id="IPR004358">
    <property type="entry name" value="Sig_transdc_His_kin-like_C"/>
</dbReference>
<dbReference type="InterPro" id="IPR003594">
    <property type="entry name" value="HATPase_dom"/>
</dbReference>
<dbReference type="NCBIfam" id="TIGR00229">
    <property type="entry name" value="sensory_box"/>
    <property type="match status" value="3"/>
</dbReference>
<dbReference type="Gene3D" id="1.20.5.1930">
    <property type="match status" value="1"/>
</dbReference>
<dbReference type="PANTHER" id="PTHR24421:SF10">
    <property type="entry name" value="NITRATE_NITRITE SENSOR PROTEIN NARQ"/>
    <property type="match status" value="1"/>
</dbReference>
<dbReference type="Pfam" id="PF08448">
    <property type="entry name" value="PAS_4"/>
    <property type="match status" value="2"/>
</dbReference>
<evidence type="ECO:0000256" key="9">
    <source>
        <dbReference type="ARBA" id="ARBA00022679"/>
    </source>
</evidence>